<dbReference type="SUPFAM" id="SSF56349">
    <property type="entry name" value="DNA breaking-rejoining enzymes"/>
    <property type="match status" value="1"/>
</dbReference>
<organism evidence="9 10">
    <name type="scientific">Mycobacterium paraintracellulare</name>
    <dbReference type="NCBI Taxonomy" id="1138383"/>
    <lineage>
        <taxon>Bacteria</taxon>
        <taxon>Bacillati</taxon>
        <taxon>Actinomycetota</taxon>
        <taxon>Actinomycetes</taxon>
        <taxon>Mycobacteriales</taxon>
        <taxon>Mycobacteriaceae</taxon>
        <taxon>Mycobacterium</taxon>
        <taxon>Mycobacterium avium complex (MAC)</taxon>
    </lineage>
</organism>
<dbReference type="EMBL" id="AP022597">
    <property type="protein sequence ID" value="BBY72446.1"/>
    <property type="molecule type" value="Genomic_DNA"/>
</dbReference>
<feature type="domain" description="Core-binding (CB)" evidence="8">
    <location>
        <begin position="76"/>
        <end position="155"/>
    </location>
</feature>
<dbReference type="InterPro" id="IPR010998">
    <property type="entry name" value="Integrase_recombinase_N"/>
</dbReference>
<evidence type="ECO:0000256" key="4">
    <source>
        <dbReference type="ARBA" id="ARBA00023172"/>
    </source>
</evidence>
<protein>
    <submittedName>
        <fullName evidence="9">Prophage phiRv2 integrase</fullName>
    </submittedName>
</protein>
<dbReference type="InterPro" id="IPR013762">
    <property type="entry name" value="Integrase-like_cat_sf"/>
</dbReference>
<keyword evidence="10" id="KW-1185">Reference proteome</keyword>
<comment type="similarity">
    <text evidence="1">Belongs to the 'phage' integrase family.</text>
</comment>
<evidence type="ECO:0000256" key="6">
    <source>
        <dbReference type="SAM" id="MobiDB-lite"/>
    </source>
</evidence>
<dbReference type="PROSITE" id="PS51900">
    <property type="entry name" value="CB"/>
    <property type="match status" value="1"/>
</dbReference>
<reference evidence="9 10" key="1">
    <citation type="journal article" date="2019" name="Emerg. Microbes Infect.">
        <title>Comprehensive subspecies identification of 175 nontuberculous mycobacteria species based on 7547 genomic profiles.</title>
        <authorList>
            <person name="Matsumoto Y."/>
            <person name="Kinjo T."/>
            <person name="Motooka D."/>
            <person name="Nabeya D."/>
            <person name="Jung N."/>
            <person name="Uechi K."/>
            <person name="Horii T."/>
            <person name="Iida T."/>
            <person name="Fujita J."/>
            <person name="Nakamura S."/>
        </authorList>
    </citation>
    <scope>NUCLEOTIDE SEQUENCE [LARGE SCALE GENOMIC DNA]</scope>
    <source>
        <strain evidence="9 10">JCM 30622</strain>
    </source>
</reference>
<dbReference type="Gene3D" id="1.10.443.10">
    <property type="entry name" value="Intergrase catalytic core"/>
    <property type="match status" value="1"/>
</dbReference>
<evidence type="ECO:0000256" key="3">
    <source>
        <dbReference type="ARBA" id="ARBA00023125"/>
    </source>
</evidence>
<evidence type="ECO:0000313" key="10">
    <source>
        <dbReference type="Proteomes" id="UP000466578"/>
    </source>
</evidence>
<evidence type="ECO:0000313" key="9">
    <source>
        <dbReference type="EMBL" id="BBY72446.1"/>
    </source>
</evidence>
<dbReference type="Gene3D" id="1.10.150.130">
    <property type="match status" value="1"/>
</dbReference>
<dbReference type="InterPro" id="IPR011010">
    <property type="entry name" value="DNA_brk_join_enz"/>
</dbReference>
<dbReference type="Pfam" id="PF00589">
    <property type="entry name" value="Phage_integrase"/>
    <property type="match status" value="1"/>
</dbReference>
<feature type="domain" description="Tyr recombinase" evidence="7">
    <location>
        <begin position="177"/>
        <end position="378"/>
    </location>
</feature>
<feature type="region of interest" description="Disordered" evidence="6">
    <location>
        <begin position="241"/>
        <end position="261"/>
    </location>
</feature>
<proteinExistence type="inferred from homology"/>
<evidence type="ECO:0000256" key="5">
    <source>
        <dbReference type="PROSITE-ProRule" id="PRU01248"/>
    </source>
</evidence>
<accession>A0ABN6AUR3</accession>
<dbReference type="Proteomes" id="UP000466578">
    <property type="component" value="Chromosome"/>
</dbReference>
<sequence>MAGKAGRRGWGWVRQTSSGRYGASYVWPPELERHYSPTFATKMDAEHWLATERRLIDQDLWTPPKWRAAQRKATAITVSEYTETWIKNRNIKRSTQIEYERTKARHFDKTALGKVALKNLTPDVVRAWYASLGTEHKRRNSHAYGLLHSVCATAVKDGLITTNPCQIERAMNPPRKREPAILSVPELATVADAIKPPQFRCLVLIAAWCGLRWGEVTELRRADIDEACEIIVVARAVTHRGTREPGSPKGSGCRVDTPKSGRSRAVVVPPHIRADIEQHLETYVGEKPDALVFPALRGGCHLNDSVFAKHFWPALATVGRDGVKKPRPTIHDLRHFAGTQTARVANLSESMARLGHSTVRASLIYQGLVSGRDAEVAAALSELAKGAVT</sequence>
<keyword evidence="3 5" id="KW-0238">DNA-binding</keyword>
<evidence type="ECO:0000256" key="1">
    <source>
        <dbReference type="ARBA" id="ARBA00008857"/>
    </source>
</evidence>
<keyword evidence="2" id="KW-0229">DNA integration</keyword>
<dbReference type="PANTHER" id="PTHR30629:SF2">
    <property type="entry name" value="PROPHAGE INTEGRASE INTS-RELATED"/>
    <property type="match status" value="1"/>
</dbReference>
<dbReference type="InterPro" id="IPR044068">
    <property type="entry name" value="CB"/>
</dbReference>
<evidence type="ECO:0000259" key="8">
    <source>
        <dbReference type="PROSITE" id="PS51900"/>
    </source>
</evidence>
<dbReference type="InterPro" id="IPR058717">
    <property type="entry name" value="Phage_L5_Integrase_N"/>
</dbReference>
<evidence type="ECO:0000259" key="7">
    <source>
        <dbReference type="PROSITE" id="PS51898"/>
    </source>
</evidence>
<dbReference type="PANTHER" id="PTHR30629">
    <property type="entry name" value="PROPHAGE INTEGRASE"/>
    <property type="match status" value="1"/>
</dbReference>
<dbReference type="PROSITE" id="PS51898">
    <property type="entry name" value="TYR_RECOMBINASE"/>
    <property type="match status" value="1"/>
</dbReference>
<name>A0ABN6AUR3_9MYCO</name>
<evidence type="ECO:0000256" key="2">
    <source>
        <dbReference type="ARBA" id="ARBA00022908"/>
    </source>
</evidence>
<keyword evidence="4" id="KW-0233">DNA recombination</keyword>
<dbReference type="InterPro" id="IPR002104">
    <property type="entry name" value="Integrase_catalytic"/>
</dbReference>
<dbReference type="CDD" id="cd00397">
    <property type="entry name" value="DNA_BRE_C"/>
    <property type="match status" value="1"/>
</dbReference>
<gene>
    <name evidence="9" type="ORF">MPRI_46330</name>
</gene>
<dbReference type="Pfam" id="PF26003">
    <property type="entry name" value="Integrase_N_phage"/>
    <property type="match status" value="1"/>
</dbReference>
<dbReference type="InterPro" id="IPR050808">
    <property type="entry name" value="Phage_Integrase"/>
</dbReference>